<dbReference type="AlphaFoldDB" id="A0A3C1KQK1"/>
<organism evidence="2 3">
    <name type="scientific">Haliea salexigens</name>
    <dbReference type="NCBI Taxonomy" id="287487"/>
    <lineage>
        <taxon>Bacteria</taxon>
        <taxon>Pseudomonadati</taxon>
        <taxon>Pseudomonadota</taxon>
        <taxon>Gammaproteobacteria</taxon>
        <taxon>Cellvibrionales</taxon>
        <taxon>Halieaceae</taxon>
        <taxon>Haliea</taxon>
    </lineage>
</organism>
<reference evidence="2 3" key="1">
    <citation type="journal article" date="2018" name="Nat. Biotechnol.">
        <title>A standardized bacterial taxonomy based on genome phylogeny substantially revises the tree of life.</title>
        <authorList>
            <person name="Parks D.H."/>
            <person name="Chuvochina M."/>
            <person name="Waite D.W."/>
            <person name="Rinke C."/>
            <person name="Skarshewski A."/>
            <person name="Chaumeil P.A."/>
            <person name="Hugenholtz P."/>
        </authorList>
    </citation>
    <scope>NUCLEOTIDE SEQUENCE [LARGE SCALE GENOMIC DNA]</scope>
    <source>
        <strain evidence="2">UBA9158</strain>
    </source>
</reference>
<dbReference type="Gene3D" id="3.10.450.50">
    <property type="match status" value="1"/>
</dbReference>
<name>A0A3C1KQK1_9GAMM</name>
<evidence type="ECO:0000313" key="2">
    <source>
        <dbReference type="EMBL" id="HAN28851.1"/>
    </source>
</evidence>
<feature type="domain" description="SnoaL-like" evidence="1">
    <location>
        <begin position="10"/>
        <end position="106"/>
    </location>
</feature>
<accession>A0A3C1KQK1</accession>
<sequence>MDNADKIAMVERYVEAFEKGDVEIIRSMYAQDAVVEDPVGTDAHHGLDAICAFYQGALGAGAKLRLSGQARCAGNAVAFPFHVVMPGMQIDVIDVFEFNDEGKISSMKAYWGPDNLRKDG</sequence>
<keyword evidence="2" id="KW-0413">Isomerase</keyword>
<dbReference type="STRING" id="1121937.GCA_000423125_01055"/>
<evidence type="ECO:0000313" key="3">
    <source>
        <dbReference type="Proteomes" id="UP000259273"/>
    </source>
</evidence>
<dbReference type="Pfam" id="PF12680">
    <property type="entry name" value="SnoaL_2"/>
    <property type="match status" value="1"/>
</dbReference>
<gene>
    <name evidence="2" type="ORF">DCP75_14220</name>
</gene>
<evidence type="ECO:0000259" key="1">
    <source>
        <dbReference type="Pfam" id="PF12680"/>
    </source>
</evidence>
<comment type="caution">
    <text evidence="2">The sequence shown here is derived from an EMBL/GenBank/DDBJ whole genome shotgun (WGS) entry which is preliminary data.</text>
</comment>
<dbReference type="SUPFAM" id="SSF54427">
    <property type="entry name" value="NTF2-like"/>
    <property type="match status" value="1"/>
</dbReference>
<proteinExistence type="predicted"/>
<dbReference type="InterPro" id="IPR032710">
    <property type="entry name" value="NTF2-like_dom_sf"/>
</dbReference>
<dbReference type="InterPro" id="IPR037401">
    <property type="entry name" value="SnoaL-like"/>
</dbReference>
<dbReference type="Proteomes" id="UP000259273">
    <property type="component" value="Unassembled WGS sequence"/>
</dbReference>
<dbReference type="GO" id="GO:0016853">
    <property type="term" value="F:isomerase activity"/>
    <property type="evidence" value="ECO:0007669"/>
    <property type="project" value="UniProtKB-KW"/>
</dbReference>
<protein>
    <submittedName>
        <fullName evidence="2">Steroid delta-isomerase</fullName>
    </submittedName>
</protein>
<dbReference type="EMBL" id="DMND01000190">
    <property type="protein sequence ID" value="HAN28851.1"/>
    <property type="molecule type" value="Genomic_DNA"/>
</dbReference>